<dbReference type="PANTHER" id="PTHR35526:SF3">
    <property type="entry name" value="ANTI-SIGMA-F FACTOR RSBW"/>
    <property type="match status" value="1"/>
</dbReference>
<dbReference type="Pfam" id="PF13581">
    <property type="entry name" value="HATPase_c_2"/>
    <property type="match status" value="1"/>
</dbReference>
<proteinExistence type="predicted"/>
<feature type="domain" description="Histidine kinase/HSP90-like ATPase" evidence="2">
    <location>
        <begin position="8"/>
        <end position="115"/>
    </location>
</feature>
<comment type="caution">
    <text evidence="3">The sequence shown here is derived from an EMBL/GenBank/DDBJ whole genome shotgun (WGS) entry which is preliminary data.</text>
</comment>
<accession>A0A852TR52</accession>
<keyword evidence="1" id="KW-0418">Kinase</keyword>
<reference evidence="3 4" key="1">
    <citation type="submission" date="2020-07" db="EMBL/GenBank/DDBJ databases">
        <title>Sequencing the genomes of 1000 actinobacteria strains.</title>
        <authorList>
            <person name="Klenk H.-P."/>
        </authorList>
    </citation>
    <scope>NUCLEOTIDE SEQUENCE [LARGE SCALE GENOMIC DNA]</scope>
    <source>
        <strain evidence="3 4">CXB654</strain>
    </source>
</reference>
<evidence type="ECO:0000313" key="3">
    <source>
        <dbReference type="EMBL" id="NYE45302.1"/>
    </source>
</evidence>
<keyword evidence="4" id="KW-1185">Reference proteome</keyword>
<dbReference type="Gene3D" id="3.30.565.10">
    <property type="entry name" value="Histidine kinase-like ATPase, C-terminal domain"/>
    <property type="match status" value="1"/>
</dbReference>
<dbReference type="SUPFAM" id="SSF55874">
    <property type="entry name" value="ATPase domain of HSP90 chaperone/DNA topoisomerase II/histidine kinase"/>
    <property type="match status" value="1"/>
</dbReference>
<dbReference type="RefSeq" id="WP_179641548.1">
    <property type="nucleotide sequence ID" value="NZ_BAAAYY010000021.1"/>
</dbReference>
<keyword evidence="1" id="KW-0808">Transferase</keyword>
<gene>
    <name evidence="3" type="ORF">HDA32_000422</name>
</gene>
<dbReference type="EMBL" id="JACCCC010000001">
    <property type="protein sequence ID" value="NYE45302.1"/>
    <property type="molecule type" value="Genomic_DNA"/>
</dbReference>
<evidence type="ECO:0000259" key="2">
    <source>
        <dbReference type="Pfam" id="PF13581"/>
    </source>
</evidence>
<evidence type="ECO:0000256" key="1">
    <source>
        <dbReference type="ARBA" id="ARBA00022527"/>
    </source>
</evidence>
<dbReference type="Proteomes" id="UP000589036">
    <property type="component" value="Unassembled WGS sequence"/>
</dbReference>
<dbReference type="InterPro" id="IPR050267">
    <property type="entry name" value="Anti-sigma-factor_SerPK"/>
</dbReference>
<dbReference type="GO" id="GO:0004674">
    <property type="term" value="F:protein serine/threonine kinase activity"/>
    <property type="evidence" value="ECO:0007669"/>
    <property type="project" value="UniProtKB-KW"/>
</dbReference>
<protein>
    <submittedName>
        <fullName evidence="3">Anti-sigma regulatory factor (Ser/Thr protein kinase)</fullName>
    </submittedName>
</protein>
<dbReference type="PANTHER" id="PTHR35526">
    <property type="entry name" value="ANTI-SIGMA-F FACTOR RSBW-RELATED"/>
    <property type="match status" value="1"/>
</dbReference>
<dbReference type="AlphaFoldDB" id="A0A852TR52"/>
<keyword evidence="1" id="KW-0723">Serine/threonine-protein kinase</keyword>
<dbReference type="CDD" id="cd16936">
    <property type="entry name" value="HATPase_RsbW-like"/>
    <property type="match status" value="1"/>
</dbReference>
<evidence type="ECO:0000313" key="4">
    <source>
        <dbReference type="Proteomes" id="UP000589036"/>
    </source>
</evidence>
<dbReference type="InterPro" id="IPR003594">
    <property type="entry name" value="HATPase_dom"/>
</dbReference>
<dbReference type="InterPro" id="IPR036890">
    <property type="entry name" value="HATPase_C_sf"/>
</dbReference>
<sequence>MTVYLTTFPGTVESVAAARRFMAAALRIAPGASVPETVIGDAELIISEVATNAVQHTRSGDPGQTYKVRIAVNARGVSVDVRTKPPRLLLDQPHAKDPDVFAESGRGLHLVACFATEWGPLPFEDGVFFTLQWHPAQAAAPHIPEPVSG</sequence>
<organism evidence="3 4">
    <name type="scientific">Spinactinospora alkalitolerans</name>
    <dbReference type="NCBI Taxonomy" id="687207"/>
    <lineage>
        <taxon>Bacteria</taxon>
        <taxon>Bacillati</taxon>
        <taxon>Actinomycetota</taxon>
        <taxon>Actinomycetes</taxon>
        <taxon>Streptosporangiales</taxon>
        <taxon>Nocardiopsidaceae</taxon>
        <taxon>Spinactinospora</taxon>
    </lineage>
</organism>
<name>A0A852TR52_9ACTN</name>